<proteinExistence type="inferred from homology"/>
<dbReference type="EMBL" id="JAVDTL010000003">
    <property type="protein sequence ID" value="MDR6766936.1"/>
    <property type="molecule type" value="Genomic_DNA"/>
</dbReference>
<organism evidence="6 9">
    <name type="scientific">Acidovorax delafieldii</name>
    <name type="common">Pseudomonas delafieldii</name>
    <dbReference type="NCBI Taxonomy" id="47920"/>
    <lineage>
        <taxon>Bacteria</taxon>
        <taxon>Pseudomonadati</taxon>
        <taxon>Pseudomonadota</taxon>
        <taxon>Betaproteobacteria</taxon>
        <taxon>Burkholderiales</taxon>
        <taxon>Comamonadaceae</taxon>
        <taxon>Acidovorax</taxon>
    </lineage>
</organism>
<reference evidence="6 8" key="1">
    <citation type="submission" date="2023-07" db="EMBL/GenBank/DDBJ databases">
        <title>Sorghum-associated microbial communities from plants grown in Nebraska, USA.</title>
        <authorList>
            <person name="Schachtman D."/>
        </authorList>
    </citation>
    <scope>NUCLEOTIDE SEQUENCE</scope>
    <source>
        <strain evidence="7 8">BE105</strain>
        <strain evidence="6">BE69</strain>
    </source>
</reference>
<dbReference type="GO" id="GO:0004674">
    <property type="term" value="F:protein serine/threonine kinase activity"/>
    <property type="evidence" value="ECO:0007669"/>
    <property type="project" value="UniProtKB-EC"/>
</dbReference>
<dbReference type="Proteomes" id="UP001253458">
    <property type="component" value="Unassembled WGS sequence"/>
</dbReference>
<dbReference type="Pfam" id="PF13657">
    <property type="entry name" value="Couple_hipA"/>
    <property type="match status" value="1"/>
</dbReference>
<name>A0AAJ2F0Q1_ACIDE</name>
<evidence type="ECO:0000259" key="5">
    <source>
        <dbReference type="Pfam" id="PF13657"/>
    </source>
</evidence>
<dbReference type="InterPro" id="IPR017508">
    <property type="entry name" value="HipA_N1"/>
</dbReference>
<keyword evidence="2 6" id="KW-0808">Transferase</keyword>
<dbReference type="EC" id="2.7.11.1" evidence="6"/>
<comment type="caution">
    <text evidence="6">The sequence shown here is derived from an EMBL/GenBank/DDBJ whole genome shotgun (WGS) entry which is preliminary data.</text>
</comment>
<evidence type="ECO:0000313" key="6">
    <source>
        <dbReference type="EMBL" id="MDR6766936.1"/>
    </source>
</evidence>
<evidence type="ECO:0000256" key="1">
    <source>
        <dbReference type="ARBA" id="ARBA00010164"/>
    </source>
</evidence>
<dbReference type="RefSeq" id="WP_209819553.1">
    <property type="nucleotide sequence ID" value="NZ_JAVDTL010000003.1"/>
</dbReference>
<comment type="similarity">
    <text evidence="1">Belongs to the HipA Ser/Thr kinase family.</text>
</comment>
<evidence type="ECO:0000313" key="7">
    <source>
        <dbReference type="EMBL" id="MDR6838348.1"/>
    </source>
</evidence>
<evidence type="ECO:0000259" key="4">
    <source>
        <dbReference type="Pfam" id="PF07804"/>
    </source>
</evidence>
<keyword evidence="8" id="KW-1185">Reference proteome</keyword>
<evidence type="ECO:0000256" key="3">
    <source>
        <dbReference type="ARBA" id="ARBA00022777"/>
    </source>
</evidence>
<dbReference type="EMBL" id="JAVDTS010000004">
    <property type="protein sequence ID" value="MDR6838348.1"/>
    <property type="molecule type" value="Genomic_DNA"/>
</dbReference>
<accession>A0AAJ2F0Q1</accession>
<feature type="domain" description="HipA N-terminal subdomain 1" evidence="5">
    <location>
        <begin position="32"/>
        <end position="138"/>
    </location>
</feature>
<keyword evidence="3 6" id="KW-0418">Kinase</keyword>
<protein>
    <submittedName>
        <fullName evidence="6">Serine/threonine-protein kinase HipA</fullName>
        <ecNumber evidence="6">2.7.11.1</ecNumber>
    </submittedName>
</protein>
<dbReference type="AlphaFoldDB" id="A0AAJ2F0Q1"/>
<dbReference type="Gene3D" id="1.10.1070.20">
    <property type="match status" value="1"/>
</dbReference>
<dbReference type="GO" id="GO:0005829">
    <property type="term" value="C:cytosol"/>
    <property type="evidence" value="ECO:0007669"/>
    <property type="project" value="TreeGrafter"/>
</dbReference>
<evidence type="ECO:0000313" key="8">
    <source>
        <dbReference type="Proteomes" id="UP001249076"/>
    </source>
</evidence>
<dbReference type="InterPro" id="IPR012893">
    <property type="entry name" value="HipA-like_C"/>
</dbReference>
<dbReference type="Pfam" id="PF07804">
    <property type="entry name" value="HipA_C"/>
    <property type="match status" value="1"/>
</dbReference>
<evidence type="ECO:0000256" key="2">
    <source>
        <dbReference type="ARBA" id="ARBA00022679"/>
    </source>
</evidence>
<dbReference type="PANTHER" id="PTHR37419:SF1">
    <property type="entry name" value="SERINE_THREONINE-PROTEIN KINASE TOXIN HIPA"/>
    <property type="match status" value="1"/>
</dbReference>
<evidence type="ECO:0000313" key="9">
    <source>
        <dbReference type="Proteomes" id="UP001253458"/>
    </source>
</evidence>
<dbReference type="PANTHER" id="PTHR37419">
    <property type="entry name" value="SERINE/THREONINE-PROTEIN KINASE TOXIN HIPA"/>
    <property type="match status" value="1"/>
</dbReference>
<gene>
    <name evidence="6" type="ORF">J2W88_002211</name>
    <name evidence="7" type="ORF">J2W93_003189</name>
</gene>
<dbReference type="NCBIfam" id="TIGR03071">
    <property type="entry name" value="couple_hipA"/>
    <property type="match status" value="1"/>
</dbReference>
<dbReference type="Proteomes" id="UP001249076">
    <property type="component" value="Unassembled WGS sequence"/>
</dbReference>
<sequence>MSTSIRYLRLYLHRPPQADGSAGESGLAASRREAIGYLSQYGDILRVSFDESYIRNPQRPTLSLSYQGADEAATQQILASARDARLVRTDGRWPVYFQNLLPEGHNRERLARERGCSPDDEFELLAAAGHDLMGALEVEPVPAQDGIPDVVRYWHTTQGLDVLEPGFVEYPVEDAASLPGVVTKFSAVQEGRRYTVHRRGAAGSVILKLPTTAHPDLVANEYTGYQLCKALGLHCADVQVITRAEADLPDAVPFNEILAVQRFDHLPGGARVHMEEFNQVLGYTPRQKYGKSGGKLHGKGVLQDWATMLRVLNRLSRQPVQDTREFLARMVAFILMGNTDAHLKNWALVYPDGRVPQLAPVYDPVCVAAFFEGVPDQQYAVNRAIDKTLRALTWDDMEGLMKSAGLLRVPRHLALLRDVVKQAQADWPVLLHDAPPAVRTTVQQRLAGAVRISQGTRTGAAGEG</sequence>
<dbReference type="InterPro" id="IPR052028">
    <property type="entry name" value="HipA_Ser/Thr_kinase"/>
</dbReference>
<feature type="domain" description="HipA-like C-terminal" evidence="4">
    <location>
        <begin position="177"/>
        <end position="427"/>
    </location>
</feature>